<dbReference type="Proteomes" id="UP000817658">
    <property type="component" value="Chromosome 1"/>
</dbReference>
<gene>
    <name evidence="1" type="primary">B1108H10.24</name>
</gene>
<proteinExistence type="predicted"/>
<dbReference type="AlphaFoldDB" id="Q5QLX8"/>
<accession>Q5QLX8</accession>
<evidence type="ECO:0000313" key="1">
    <source>
        <dbReference type="EMBL" id="BAD73576.1"/>
    </source>
</evidence>
<protein>
    <submittedName>
        <fullName evidence="1">Uncharacterized protein</fullName>
    </submittedName>
</protein>
<dbReference type="EMBL" id="AP003562">
    <property type="protein sequence ID" value="BAD73576.1"/>
    <property type="molecule type" value="Genomic_DNA"/>
</dbReference>
<sequence>MVVQALIEQIFHTEVVRPDGDETVQRYARQCPTGRVDQADELPFIGRASLASRKSSSQAHSSVRTA</sequence>
<name>Q5QLX8_ORYSJ</name>
<reference evidence="1" key="1">
    <citation type="journal article" date="2002" name="Nature">
        <title>The genome sequence and structure of rice chromosome 1.</title>
        <authorList>
            <person name="Sasaki T."/>
            <person name="Matsumoto T."/>
            <person name="Yamamoto K."/>
            <person name="Sakata K."/>
            <person name="Baba T."/>
            <person name="Katayose Y."/>
            <person name="Wu J."/>
            <person name="Niimura Y."/>
            <person name="Cheng Z."/>
            <person name="Nagamura Y."/>
            <person name="Antonio B.A."/>
            <person name="Kanamori H."/>
            <person name="Hosokawa S."/>
            <person name="Masukawa M."/>
            <person name="Arikawa K."/>
            <person name="Chiden Y."/>
            <person name="Hayashi M."/>
            <person name="Okamoto M."/>
            <person name="Ando T."/>
            <person name="Aoki H."/>
            <person name="Arita K."/>
            <person name="Hamada M."/>
            <person name="Harada C."/>
            <person name="Hijishita S."/>
            <person name="Honda M."/>
            <person name="Ichikawa Y."/>
            <person name="Idonuma A."/>
            <person name="Iijima M."/>
            <person name="Ikeda M."/>
            <person name="Ikeno M."/>
            <person name="Itoh S."/>
            <person name="Itoh T."/>
            <person name="Itoh Y."/>
            <person name="Itoh Y."/>
            <person name="Iwabuchi A."/>
            <person name="Kamiya K."/>
            <person name="Karasawa W."/>
            <person name="Katagiri S."/>
            <person name="Kikuta A."/>
            <person name="Kobayashi N."/>
            <person name="Kono I."/>
            <person name="Machita K."/>
            <person name="Maehara T."/>
            <person name="Mizuno H."/>
            <person name="Mizubayashi T."/>
            <person name="Mukai Y."/>
            <person name="Nagasaki H."/>
            <person name="Nakashima M."/>
            <person name="Nakama Y."/>
            <person name="Nakamichi Y."/>
            <person name="Nakamura M."/>
            <person name="Namiki N."/>
            <person name="Negishi M."/>
            <person name="Ohta I."/>
            <person name="Ono N."/>
            <person name="Saji S."/>
            <person name="Sakai K."/>
            <person name="Shibata M."/>
            <person name="Shimokawa T."/>
            <person name="Shomura A."/>
            <person name="Song J."/>
            <person name="Takazaki Y."/>
            <person name="Terasawa K."/>
            <person name="Tsuji K."/>
            <person name="Waki K."/>
            <person name="Yamagata H."/>
            <person name="Yamane H."/>
            <person name="Yoshiki S."/>
            <person name="Yoshihara R."/>
            <person name="Yukawa K."/>
            <person name="Zhong H."/>
            <person name="Iwama H."/>
            <person name="Endo T."/>
            <person name="Ito H."/>
            <person name="Hahn J.H."/>
            <person name="Kim H.I."/>
            <person name="Eun M.Y."/>
            <person name="Yano M."/>
            <person name="Jiang J."/>
            <person name="Gojobori T."/>
        </authorList>
    </citation>
    <scope>NUCLEOTIDE SEQUENCE [LARGE SCALE GENOMIC DNA]</scope>
</reference>
<organism evidence="1">
    <name type="scientific">Oryza sativa subsp. japonica</name>
    <name type="common">Rice</name>
    <dbReference type="NCBI Taxonomy" id="39947"/>
    <lineage>
        <taxon>Eukaryota</taxon>
        <taxon>Viridiplantae</taxon>
        <taxon>Streptophyta</taxon>
        <taxon>Embryophyta</taxon>
        <taxon>Tracheophyta</taxon>
        <taxon>Spermatophyta</taxon>
        <taxon>Magnoliopsida</taxon>
        <taxon>Liliopsida</taxon>
        <taxon>Poales</taxon>
        <taxon>Poaceae</taxon>
        <taxon>BOP clade</taxon>
        <taxon>Oryzoideae</taxon>
        <taxon>Oryzeae</taxon>
        <taxon>Oryzinae</taxon>
        <taxon>Oryza</taxon>
        <taxon>Oryza sativa</taxon>
    </lineage>
</organism>